<dbReference type="Proteomes" id="UP001176521">
    <property type="component" value="Unassembled WGS sequence"/>
</dbReference>
<evidence type="ECO:0000256" key="1">
    <source>
        <dbReference type="SAM" id="MobiDB-lite"/>
    </source>
</evidence>
<accession>A0AAN6GHP7</accession>
<organism evidence="2 3">
    <name type="scientific">Tilletia horrida</name>
    <dbReference type="NCBI Taxonomy" id="155126"/>
    <lineage>
        <taxon>Eukaryota</taxon>
        <taxon>Fungi</taxon>
        <taxon>Dikarya</taxon>
        <taxon>Basidiomycota</taxon>
        <taxon>Ustilaginomycotina</taxon>
        <taxon>Exobasidiomycetes</taxon>
        <taxon>Tilletiales</taxon>
        <taxon>Tilletiaceae</taxon>
        <taxon>Tilletia</taxon>
    </lineage>
</organism>
<dbReference type="PANTHER" id="PTHR14614:SF130">
    <property type="entry name" value="PROTEIN-LYSINE N-METHYLTRANSFERASE EEF2KMT"/>
    <property type="match status" value="1"/>
</dbReference>
<evidence type="ECO:0000313" key="2">
    <source>
        <dbReference type="EMBL" id="KAK0541320.1"/>
    </source>
</evidence>
<proteinExistence type="predicted"/>
<protein>
    <submittedName>
        <fullName evidence="2">Uncharacterized protein</fullName>
    </submittedName>
</protein>
<dbReference type="GO" id="GO:0008757">
    <property type="term" value="F:S-adenosylmethionine-dependent methyltransferase activity"/>
    <property type="evidence" value="ECO:0007669"/>
    <property type="project" value="UniProtKB-ARBA"/>
</dbReference>
<comment type="caution">
    <text evidence="2">The sequence shown here is derived from an EMBL/GenBank/DDBJ whole genome shotgun (WGS) entry which is preliminary data.</text>
</comment>
<evidence type="ECO:0000313" key="3">
    <source>
        <dbReference type="Proteomes" id="UP001176521"/>
    </source>
</evidence>
<sequence>MAALPSEEPSFLPSRDLCGLGRTPPALSAVESGLDAIADALGVSDEPEICFDRQDRIEDEGAEGSGRSTDGAADGDADDSDEDGLDSDDDIGQGNEAEHDFELRYVRTWLTKVVASDLDWAGDVERREAVISRAAELLAVCAGKSASGQSRVRYSFNTAATGILTVRSHEATLYEDALGGRTWGAAPLLVHHLLHDTKTMDIVRSATAERPLRILELGAGTGLVGISLALAHRTLSEQAEATAPSLHVILTDHHPTVLANLDTNVALNLLDAEQAGSPARQVEVRRLDWQAVYDARSQSGTRSAYSSSAQTLPAEAEASMDPTWLQPVAFEDRTVDIIIAADCVYDALHPTWIKAVAEKYLRRPSPQDKDEGGVMHMISPLRSTHKVELASYYDCFPRHGATMTAEDDSGIVMTAEVELSGYDDFGPPRLRLGVAPKGGRRTGGTETAYRRFEMRWVP</sequence>
<dbReference type="SUPFAM" id="SSF53335">
    <property type="entry name" value="S-adenosyl-L-methionine-dependent methyltransferases"/>
    <property type="match status" value="1"/>
</dbReference>
<gene>
    <name evidence="2" type="ORF">OC842_000025</name>
</gene>
<reference evidence="2" key="1">
    <citation type="journal article" date="2023" name="PhytoFront">
        <title>Draft Genome Resources of Seven Strains of Tilletia horrida, Causal Agent of Kernel Smut of Rice.</title>
        <authorList>
            <person name="Khanal S."/>
            <person name="Antony Babu S."/>
            <person name="Zhou X.G."/>
        </authorList>
    </citation>
    <scope>NUCLEOTIDE SEQUENCE</scope>
    <source>
        <strain evidence="2">TX3</strain>
    </source>
</reference>
<keyword evidence="3" id="KW-1185">Reference proteome</keyword>
<dbReference type="InterPro" id="IPR019410">
    <property type="entry name" value="Methyltransf_16"/>
</dbReference>
<feature type="compositionally biased region" description="Acidic residues" evidence="1">
    <location>
        <begin position="73"/>
        <end position="91"/>
    </location>
</feature>
<dbReference type="Gene3D" id="3.40.50.150">
    <property type="entry name" value="Vaccinia Virus protein VP39"/>
    <property type="match status" value="1"/>
</dbReference>
<dbReference type="InterPro" id="IPR029063">
    <property type="entry name" value="SAM-dependent_MTases_sf"/>
</dbReference>
<dbReference type="AlphaFoldDB" id="A0AAN6GHP7"/>
<feature type="region of interest" description="Disordered" evidence="1">
    <location>
        <begin position="1"/>
        <end position="25"/>
    </location>
</feature>
<name>A0AAN6GHP7_9BASI</name>
<dbReference type="Pfam" id="PF10294">
    <property type="entry name" value="Methyltransf_16"/>
    <property type="match status" value="1"/>
</dbReference>
<dbReference type="PANTHER" id="PTHR14614">
    <property type="entry name" value="HEPATOCELLULAR CARCINOMA-ASSOCIATED ANTIGEN"/>
    <property type="match status" value="1"/>
</dbReference>
<feature type="region of interest" description="Disordered" evidence="1">
    <location>
        <begin position="48"/>
        <end position="96"/>
    </location>
</feature>
<dbReference type="EMBL" id="JAPDMQ010000001">
    <property type="protein sequence ID" value="KAK0541320.1"/>
    <property type="molecule type" value="Genomic_DNA"/>
</dbReference>